<sequence length="176" mass="18864">MRYDHLGKEVVEVDEAGITRTHGRGERREDYADPWATTGRVVLVGLPGSGRNGLARLLAERLGLDVATPADAASAMSALTGPAAVIVLADGLVADPLIHPHIHGAGKVFYLMADSRTLAARVVEREGNEDRDAAWRELSARLETMEPVFYGVLHFILQAAGSLEDMAEDALAKIAL</sequence>
<dbReference type="InterPro" id="IPR027417">
    <property type="entry name" value="P-loop_NTPase"/>
</dbReference>
<keyword evidence="2" id="KW-1185">Reference proteome</keyword>
<protein>
    <recommendedName>
        <fullName evidence="3">Shikimate kinase</fullName>
    </recommendedName>
</protein>
<dbReference type="EMBL" id="WODC01000001">
    <property type="protein sequence ID" value="MUM76123.1"/>
    <property type="molecule type" value="Genomic_DNA"/>
</dbReference>
<evidence type="ECO:0000313" key="2">
    <source>
        <dbReference type="Proteomes" id="UP000461162"/>
    </source>
</evidence>
<dbReference type="AlphaFoldDB" id="A0A7K1KJ61"/>
<proteinExistence type="predicted"/>
<dbReference type="Gene3D" id="3.40.50.300">
    <property type="entry name" value="P-loop containing nucleotide triphosphate hydrolases"/>
    <property type="match status" value="1"/>
</dbReference>
<dbReference type="RefSeq" id="WP_367613898.1">
    <property type="nucleotide sequence ID" value="NZ_WODC01000001.1"/>
</dbReference>
<gene>
    <name evidence="1" type="ORF">GKC30_00570</name>
</gene>
<comment type="caution">
    <text evidence="1">The sequence shown here is derived from an EMBL/GenBank/DDBJ whole genome shotgun (WGS) entry which is preliminary data.</text>
</comment>
<organism evidence="1 2">
    <name type="scientific">Pseudodesulfovibrio alkaliphilus</name>
    <dbReference type="NCBI Taxonomy" id="2661613"/>
    <lineage>
        <taxon>Bacteria</taxon>
        <taxon>Pseudomonadati</taxon>
        <taxon>Thermodesulfobacteriota</taxon>
        <taxon>Desulfovibrionia</taxon>
        <taxon>Desulfovibrionales</taxon>
        <taxon>Desulfovibrionaceae</taxon>
    </lineage>
</organism>
<dbReference type="SUPFAM" id="SSF52540">
    <property type="entry name" value="P-loop containing nucleoside triphosphate hydrolases"/>
    <property type="match status" value="1"/>
</dbReference>
<evidence type="ECO:0000313" key="1">
    <source>
        <dbReference type="EMBL" id="MUM76123.1"/>
    </source>
</evidence>
<name>A0A7K1KJ61_9BACT</name>
<dbReference type="Proteomes" id="UP000461162">
    <property type="component" value="Unassembled WGS sequence"/>
</dbReference>
<evidence type="ECO:0008006" key="3">
    <source>
        <dbReference type="Google" id="ProtNLM"/>
    </source>
</evidence>
<reference evidence="1 2" key="1">
    <citation type="submission" date="2019-11" db="EMBL/GenBank/DDBJ databases">
        <title>Pseudodesulfovibrio alkaliphilus, sp. nov., an alkaliphilic sulfate-reducing bacteria from mud volcano of Taman peninsula, Russia.</title>
        <authorList>
            <person name="Frolova A."/>
            <person name="Merkel A.Y."/>
            <person name="Slobodkin A.I."/>
        </authorList>
    </citation>
    <scope>NUCLEOTIDE SEQUENCE [LARGE SCALE GENOMIC DNA]</scope>
    <source>
        <strain evidence="1 2">F-1</strain>
    </source>
</reference>
<accession>A0A7K1KJ61</accession>